<protein>
    <submittedName>
        <fullName evidence="2">Permease prefix domain 2-containing transporter</fullName>
    </submittedName>
</protein>
<dbReference type="RefSeq" id="WP_353718315.1">
    <property type="nucleotide sequence ID" value="NZ_CP159289.1"/>
</dbReference>
<dbReference type="AlphaFoldDB" id="A0AAU8FEQ3"/>
<reference evidence="2" key="1">
    <citation type="submission" date="2024-06" db="EMBL/GenBank/DDBJ databases">
        <title>Sequencing and assembly of the genome of Dyadobacter sp. strain 676, a symbiont of Cyamopsis tetragonoloba.</title>
        <authorList>
            <person name="Guro P."/>
            <person name="Sazanova A."/>
            <person name="Kuznetsova I."/>
            <person name="Belimov A."/>
            <person name="Safronova V."/>
        </authorList>
    </citation>
    <scope>NUCLEOTIDE SEQUENCE</scope>
    <source>
        <strain evidence="2">676</strain>
    </source>
</reference>
<name>A0AAU8FEQ3_9BACT</name>
<evidence type="ECO:0000256" key="1">
    <source>
        <dbReference type="SAM" id="Phobius"/>
    </source>
</evidence>
<dbReference type="InterPro" id="IPR047699">
    <property type="entry name" value="Permease_put_prefix"/>
</dbReference>
<keyword evidence="1" id="KW-0812">Transmembrane</keyword>
<organism evidence="2">
    <name type="scientific">Dyadobacter sp. 676</name>
    <dbReference type="NCBI Taxonomy" id="3088362"/>
    <lineage>
        <taxon>Bacteria</taxon>
        <taxon>Pseudomonadati</taxon>
        <taxon>Bacteroidota</taxon>
        <taxon>Cytophagia</taxon>
        <taxon>Cytophagales</taxon>
        <taxon>Spirosomataceae</taxon>
        <taxon>Dyadobacter</taxon>
    </lineage>
</organism>
<dbReference type="EMBL" id="CP159289">
    <property type="protein sequence ID" value="XCH22989.1"/>
    <property type="molecule type" value="Genomic_DNA"/>
</dbReference>
<feature type="transmembrane region" description="Helical" evidence="1">
    <location>
        <begin position="43"/>
        <end position="61"/>
    </location>
</feature>
<gene>
    <name evidence="2" type="ORF">ABV298_22020</name>
</gene>
<sequence>MEPKTFQPPRWAEQLIDRIAPDHLREEILGDLYELFQKRYRRFGPLAAQLFYVLDIILLIHPRLWRGAPPAGAAGRLPC</sequence>
<keyword evidence="1" id="KW-0472">Membrane</keyword>
<evidence type="ECO:0000313" key="2">
    <source>
        <dbReference type="EMBL" id="XCH22989.1"/>
    </source>
</evidence>
<accession>A0AAU8FEQ3</accession>
<proteinExistence type="predicted"/>
<dbReference type="NCBIfam" id="NF038404">
    <property type="entry name" value="perm_prefix_2"/>
    <property type="match status" value="1"/>
</dbReference>
<keyword evidence="1" id="KW-1133">Transmembrane helix</keyword>